<comment type="similarity">
    <text evidence="1">Belongs to the cytochrome P450 family.</text>
</comment>
<gene>
    <name evidence="2" type="ORF">PACLA_8A027998</name>
</gene>
<dbReference type="GO" id="GO:0020037">
    <property type="term" value="F:heme binding"/>
    <property type="evidence" value="ECO:0007669"/>
    <property type="project" value="InterPro"/>
</dbReference>
<dbReference type="Pfam" id="PF00067">
    <property type="entry name" value="p450"/>
    <property type="match status" value="1"/>
</dbReference>
<dbReference type="InterPro" id="IPR036396">
    <property type="entry name" value="Cyt_P450_sf"/>
</dbReference>
<accession>A0A6S7LT71</accession>
<protein>
    <submittedName>
        <fullName evidence="2">Cytochrome P450 4F5-like</fullName>
    </submittedName>
</protein>
<dbReference type="GO" id="GO:0016705">
    <property type="term" value="F:oxidoreductase activity, acting on paired donors, with incorporation or reduction of molecular oxygen"/>
    <property type="evidence" value="ECO:0007669"/>
    <property type="project" value="InterPro"/>
</dbReference>
<dbReference type="PANTHER" id="PTHR24291:SF175">
    <property type="entry name" value="CYTOCHROME P450"/>
    <property type="match status" value="1"/>
</dbReference>
<dbReference type="GO" id="GO:0004497">
    <property type="term" value="F:monooxygenase activity"/>
    <property type="evidence" value="ECO:0007669"/>
    <property type="project" value="InterPro"/>
</dbReference>
<evidence type="ECO:0000313" key="2">
    <source>
        <dbReference type="EMBL" id="CAB4042149.1"/>
    </source>
</evidence>
<keyword evidence="3" id="KW-1185">Reference proteome</keyword>
<dbReference type="InterPro" id="IPR050196">
    <property type="entry name" value="Cytochrome_P450_Monoox"/>
</dbReference>
<dbReference type="Proteomes" id="UP001152795">
    <property type="component" value="Unassembled WGS sequence"/>
</dbReference>
<evidence type="ECO:0000256" key="1">
    <source>
        <dbReference type="ARBA" id="ARBA00010617"/>
    </source>
</evidence>
<dbReference type="AlphaFoldDB" id="A0A6S7LT71"/>
<reference evidence="2" key="1">
    <citation type="submission" date="2020-04" db="EMBL/GenBank/DDBJ databases">
        <authorList>
            <person name="Alioto T."/>
            <person name="Alioto T."/>
            <person name="Gomez Garrido J."/>
        </authorList>
    </citation>
    <scope>NUCLEOTIDE SEQUENCE</scope>
    <source>
        <strain evidence="2">A484AB</strain>
    </source>
</reference>
<comment type="caution">
    <text evidence="2">The sequence shown here is derived from an EMBL/GenBank/DDBJ whole genome shotgun (WGS) entry which is preliminary data.</text>
</comment>
<feature type="non-terminal residue" evidence="2">
    <location>
        <position position="1"/>
    </location>
</feature>
<proteinExistence type="inferred from homology"/>
<organism evidence="2 3">
    <name type="scientific">Paramuricea clavata</name>
    <name type="common">Red gorgonian</name>
    <name type="synonym">Violescent sea-whip</name>
    <dbReference type="NCBI Taxonomy" id="317549"/>
    <lineage>
        <taxon>Eukaryota</taxon>
        <taxon>Metazoa</taxon>
        <taxon>Cnidaria</taxon>
        <taxon>Anthozoa</taxon>
        <taxon>Octocorallia</taxon>
        <taxon>Malacalcyonacea</taxon>
        <taxon>Plexauridae</taxon>
        <taxon>Paramuricea</taxon>
    </lineage>
</organism>
<dbReference type="Gene3D" id="1.10.630.10">
    <property type="entry name" value="Cytochrome P450"/>
    <property type="match status" value="1"/>
</dbReference>
<sequence length="135" mass="15418">MRKMVNPAFKVNNLKTMVEVFDDKAKLLAKYWNGIISAKSKTNAKKECHLFVQNDLNRMSLDALGECVFGYEFNTIEAGDTIISRAFTDLFAGVNGTAKSFSRKLLLWFPFLKCFMKSIIKREEAFKTISCVIKQ</sequence>
<dbReference type="OrthoDB" id="1470350at2759"/>
<name>A0A6S7LT71_PARCT</name>
<dbReference type="PANTHER" id="PTHR24291">
    <property type="entry name" value="CYTOCHROME P450 FAMILY 4"/>
    <property type="match status" value="1"/>
</dbReference>
<dbReference type="SUPFAM" id="SSF48264">
    <property type="entry name" value="Cytochrome P450"/>
    <property type="match status" value="1"/>
</dbReference>
<evidence type="ECO:0000313" key="3">
    <source>
        <dbReference type="Proteomes" id="UP001152795"/>
    </source>
</evidence>
<dbReference type="GO" id="GO:0005506">
    <property type="term" value="F:iron ion binding"/>
    <property type="evidence" value="ECO:0007669"/>
    <property type="project" value="InterPro"/>
</dbReference>
<dbReference type="InterPro" id="IPR001128">
    <property type="entry name" value="Cyt_P450"/>
</dbReference>
<dbReference type="EMBL" id="CACRXK020029562">
    <property type="protein sequence ID" value="CAB4042149.1"/>
    <property type="molecule type" value="Genomic_DNA"/>
</dbReference>